<dbReference type="RefSeq" id="WP_188712866.1">
    <property type="nucleotide sequence ID" value="NZ_BMHO01000002.1"/>
</dbReference>
<evidence type="ECO:0000313" key="3">
    <source>
        <dbReference type="EMBL" id="GGD43911.1"/>
    </source>
</evidence>
<reference evidence="3" key="2">
    <citation type="submission" date="2020-09" db="EMBL/GenBank/DDBJ databases">
        <authorList>
            <person name="Sun Q."/>
            <person name="Zhou Y."/>
        </authorList>
    </citation>
    <scope>NUCLEOTIDE SEQUENCE</scope>
    <source>
        <strain evidence="3">CGMCC 1.15152</strain>
    </source>
</reference>
<dbReference type="AlphaFoldDB" id="A0A916YG58"/>
<dbReference type="PANTHER" id="PTHR43364:SF6">
    <property type="entry name" value="OXIDOREDUCTASE-RELATED"/>
    <property type="match status" value="1"/>
</dbReference>
<dbReference type="EMBL" id="BMHO01000002">
    <property type="protein sequence ID" value="GGD43911.1"/>
    <property type="molecule type" value="Genomic_DNA"/>
</dbReference>
<dbReference type="PANTHER" id="PTHR43364">
    <property type="entry name" value="NADH-SPECIFIC METHYLGLYOXAL REDUCTASE-RELATED"/>
    <property type="match status" value="1"/>
</dbReference>
<dbReference type="Gene3D" id="3.20.20.100">
    <property type="entry name" value="NADP-dependent oxidoreductase domain"/>
    <property type="match status" value="1"/>
</dbReference>
<evidence type="ECO:0000313" key="4">
    <source>
        <dbReference type="Proteomes" id="UP000633205"/>
    </source>
</evidence>
<keyword evidence="4" id="KW-1185">Reference proteome</keyword>
<dbReference type="InterPro" id="IPR036812">
    <property type="entry name" value="NAD(P)_OxRdtase_dom_sf"/>
</dbReference>
<proteinExistence type="predicted"/>
<dbReference type="SUPFAM" id="SSF51430">
    <property type="entry name" value="NAD(P)-linked oxidoreductase"/>
    <property type="match status" value="1"/>
</dbReference>
<dbReference type="Pfam" id="PF00248">
    <property type="entry name" value="Aldo_ket_red"/>
    <property type="match status" value="1"/>
</dbReference>
<dbReference type="Proteomes" id="UP000633205">
    <property type="component" value="Unassembled WGS sequence"/>
</dbReference>
<evidence type="ECO:0000256" key="1">
    <source>
        <dbReference type="SAM" id="MobiDB-lite"/>
    </source>
</evidence>
<dbReference type="InterPro" id="IPR050523">
    <property type="entry name" value="AKR_Detox_Biosynth"/>
</dbReference>
<sequence>MDTAPTRTHSARDDHATTHPSAPLPEVGPPVAHGPRIPLGRTGLQVFPFALGTAGFGRIDPRAATAILDRYAESGGNAVHVTDRDADVLELVGGWIRSRGVRDDILLTARVGAPRRTRTGDERLATGFDRVLDGLRAERVDVLTLDTAAQGHDATRLEHALAAAEPLVASDAVRSVGAYGLDATQLLEARVLASGGYPRIDVFETPYGLGDRAGFEGDLRRVVVPQRVAVTPVDAIPLSLLAHVPRPGRAGIPRFRGRLMRALDAVSREAGLTAAATALAWVRAQRAVAAPIVDVLAVHHIDDLAPAATAELTTAQAARLDRIGSR</sequence>
<name>A0A916YG58_9MICO</name>
<feature type="region of interest" description="Disordered" evidence="1">
    <location>
        <begin position="1"/>
        <end position="36"/>
    </location>
</feature>
<organism evidence="3 4">
    <name type="scientific">Microbacterium faecale</name>
    <dbReference type="NCBI Taxonomy" id="1804630"/>
    <lineage>
        <taxon>Bacteria</taxon>
        <taxon>Bacillati</taxon>
        <taxon>Actinomycetota</taxon>
        <taxon>Actinomycetes</taxon>
        <taxon>Micrococcales</taxon>
        <taxon>Microbacteriaceae</taxon>
        <taxon>Microbacterium</taxon>
    </lineage>
</organism>
<protein>
    <submittedName>
        <fullName evidence="3">NADP-dependent aryl-alcohol dehydrogenase</fullName>
    </submittedName>
</protein>
<comment type="caution">
    <text evidence="3">The sequence shown here is derived from an EMBL/GenBank/DDBJ whole genome shotgun (WGS) entry which is preliminary data.</text>
</comment>
<evidence type="ECO:0000259" key="2">
    <source>
        <dbReference type="Pfam" id="PF00248"/>
    </source>
</evidence>
<accession>A0A916YG58</accession>
<dbReference type="GO" id="GO:0005829">
    <property type="term" value="C:cytosol"/>
    <property type="evidence" value="ECO:0007669"/>
    <property type="project" value="TreeGrafter"/>
</dbReference>
<gene>
    <name evidence="3" type="ORF">GCM10010915_26300</name>
</gene>
<dbReference type="InterPro" id="IPR023210">
    <property type="entry name" value="NADP_OxRdtase_dom"/>
</dbReference>
<reference evidence="3" key="1">
    <citation type="journal article" date="2014" name="Int. J. Syst. Evol. Microbiol.">
        <title>Complete genome sequence of Corynebacterium casei LMG S-19264T (=DSM 44701T), isolated from a smear-ripened cheese.</title>
        <authorList>
            <consortium name="US DOE Joint Genome Institute (JGI-PGF)"/>
            <person name="Walter F."/>
            <person name="Albersmeier A."/>
            <person name="Kalinowski J."/>
            <person name="Ruckert C."/>
        </authorList>
    </citation>
    <scope>NUCLEOTIDE SEQUENCE</scope>
    <source>
        <strain evidence="3">CGMCC 1.15152</strain>
    </source>
</reference>
<feature type="domain" description="NADP-dependent oxidoreductase" evidence="2">
    <location>
        <begin position="50"/>
        <end position="323"/>
    </location>
</feature>